<keyword evidence="3" id="KW-1185">Reference proteome</keyword>
<reference evidence="2 3" key="1">
    <citation type="submission" date="2022-12" db="EMBL/GenBank/DDBJ databases">
        <title>Chromosome-scale assembly of the Ensete ventricosum genome.</title>
        <authorList>
            <person name="Dussert Y."/>
            <person name="Stocks J."/>
            <person name="Wendawek A."/>
            <person name="Woldeyes F."/>
            <person name="Nichols R.A."/>
            <person name="Borrell J.S."/>
        </authorList>
    </citation>
    <scope>NUCLEOTIDE SEQUENCE [LARGE SCALE GENOMIC DNA]</scope>
    <source>
        <strain evidence="3">cv. Maze</strain>
        <tissue evidence="2">Seeds</tissue>
    </source>
</reference>
<name>A0AAV8RR03_ENSVE</name>
<protein>
    <submittedName>
        <fullName evidence="2">Uncharacterized protein</fullName>
    </submittedName>
</protein>
<evidence type="ECO:0000313" key="2">
    <source>
        <dbReference type="EMBL" id="KAJ8505430.1"/>
    </source>
</evidence>
<comment type="caution">
    <text evidence="2">The sequence shown here is derived from an EMBL/GenBank/DDBJ whole genome shotgun (WGS) entry which is preliminary data.</text>
</comment>
<evidence type="ECO:0000256" key="1">
    <source>
        <dbReference type="SAM" id="MobiDB-lite"/>
    </source>
</evidence>
<organism evidence="2 3">
    <name type="scientific">Ensete ventricosum</name>
    <name type="common">Abyssinian banana</name>
    <name type="synonym">Musa ensete</name>
    <dbReference type="NCBI Taxonomy" id="4639"/>
    <lineage>
        <taxon>Eukaryota</taxon>
        <taxon>Viridiplantae</taxon>
        <taxon>Streptophyta</taxon>
        <taxon>Embryophyta</taxon>
        <taxon>Tracheophyta</taxon>
        <taxon>Spermatophyta</taxon>
        <taxon>Magnoliopsida</taxon>
        <taxon>Liliopsida</taxon>
        <taxon>Zingiberales</taxon>
        <taxon>Musaceae</taxon>
        <taxon>Ensete</taxon>
    </lineage>
</organism>
<feature type="compositionally biased region" description="Basic and acidic residues" evidence="1">
    <location>
        <begin position="60"/>
        <end position="100"/>
    </location>
</feature>
<gene>
    <name evidence="2" type="ORF">OPV22_006316</name>
</gene>
<evidence type="ECO:0000313" key="3">
    <source>
        <dbReference type="Proteomes" id="UP001222027"/>
    </source>
</evidence>
<accession>A0AAV8RR03</accession>
<dbReference type="AlphaFoldDB" id="A0AAV8RR03"/>
<sequence>MVAPLESIGVAEISGGVDGGGVATMVLLLGDEATVDDGTGGLRGGRLEVEGDLTHPLSGEGEHGDGREVAVDTEADGRRGLGEGAKSEEARGGDAAARRDATSYVASTVGAEDDRCVAKPTRLGHQVCIGGGATVGGEGVAVTVER</sequence>
<dbReference type="EMBL" id="JAQQAF010000002">
    <property type="protein sequence ID" value="KAJ8505430.1"/>
    <property type="molecule type" value="Genomic_DNA"/>
</dbReference>
<proteinExistence type="predicted"/>
<dbReference type="Proteomes" id="UP001222027">
    <property type="component" value="Unassembled WGS sequence"/>
</dbReference>
<feature type="region of interest" description="Disordered" evidence="1">
    <location>
        <begin position="51"/>
        <end position="100"/>
    </location>
</feature>